<feature type="transmembrane region" description="Helical" evidence="7">
    <location>
        <begin position="247"/>
        <end position="268"/>
    </location>
</feature>
<feature type="transmembrane region" description="Helical" evidence="7">
    <location>
        <begin position="130"/>
        <end position="151"/>
    </location>
</feature>
<dbReference type="PROSITE" id="PS00237">
    <property type="entry name" value="G_PROTEIN_RECEP_F1_1"/>
    <property type="match status" value="1"/>
</dbReference>
<comment type="similarity">
    <text evidence="6">Belongs to the G-protein coupled receptor 1 family.</text>
</comment>
<evidence type="ECO:0000256" key="1">
    <source>
        <dbReference type="ARBA" id="ARBA00004651"/>
    </source>
</evidence>
<keyword evidence="4 7" id="KW-1133">Transmembrane helix</keyword>
<keyword evidence="10" id="KW-1185">Reference proteome</keyword>
<organism evidence="9 10">
    <name type="scientific">Porites evermanni</name>
    <dbReference type="NCBI Taxonomy" id="104178"/>
    <lineage>
        <taxon>Eukaryota</taxon>
        <taxon>Metazoa</taxon>
        <taxon>Cnidaria</taxon>
        <taxon>Anthozoa</taxon>
        <taxon>Hexacorallia</taxon>
        <taxon>Scleractinia</taxon>
        <taxon>Fungiina</taxon>
        <taxon>Poritidae</taxon>
        <taxon>Porites</taxon>
    </lineage>
</organism>
<evidence type="ECO:0000313" key="10">
    <source>
        <dbReference type="Proteomes" id="UP001159427"/>
    </source>
</evidence>
<dbReference type="PANTHER" id="PTHR22750">
    <property type="entry name" value="G-PROTEIN COUPLED RECEPTOR"/>
    <property type="match status" value="1"/>
</dbReference>
<keyword evidence="5 7" id="KW-0472">Membrane</keyword>
<dbReference type="PRINTS" id="PR00237">
    <property type="entry name" value="GPCRRHODOPSN"/>
</dbReference>
<reference evidence="9 10" key="1">
    <citation type="submission" date="2022-05" db="EMBL/GenBank/DDBJ databases">
        <authorList>
            <consortium name="Genoscope - CEA"/>
            <person name="William W."/>
        </authorList>
    </citation>
    <scope>NUCLEOTIDE SEQUENCE [LARGE SCALE GENOMIC DNA]</scope>
</reference>
<dbReference type="InterPro" id="IPR000276">
    <property type="entry name" value="GPCR_Rhodpsn"/>
</dbReference>
<feature type="transmembrane region" description="Helical" evidence="7">
    <location>
        <begin position="6"/>
        <end position="33"/>
    </location>
</feature>
<dbReference type="PROSITE" id="PS50262">
    <property type="entry name" value="G_PROTEIN_RECEP_F1_2"/>
    <property type="match status" value="1"/>
</dbReference>
<proteinExistence type="inferred from homology"/>
<dbReference type="InterPro" id="IPR017452">
    <property type="entry name" value="GPCR_Rhodpsn_7TM"/>
</dbReference>
<dbReference type="Proteomes" id="UP001159427">
    <property type="component" value="Unassembled WGS sequence"/>
</dbReference>
<evidence type="ECO:0000256" key="7">
    <source>
        <dbReference type="SAM" id="Phobius"/>
    </source>
</evidence>
<dbReference type="Gene3D" id="1.20.1070.10">
    <property type="entry name" value="Rhodopsin 7-helix transmembrane proteins"/>
    <property type="match status" value="1"/>
</dbReference>
<protein>
    <recommendedName>
        <fullName evidence="8">G-protein coupled receptors family 1 profile domain-containing protein</fullName>
    </recommendedName>
</protein>
<dbReference type="SUPFAM" id="SSF81321">
    <property type="entry name" value="Family A G protein-coupled receptor-like"/>
    <property type="match status" value="1"/>
</dbReference>
<gene>
    <name evidence="9" type="ORF">PEVE_00026538</name>
</gene>
<comment type="subcellular location">
    <subcellularLocation>
        <location evidence="1">Cell membrane</location>
        <topology evidence="1">Multi-pass membrane protein</topology>
    </subcellularLocation>
</comment>
<evidence type="ECO:0000256" key="4">
    <source>
        <dbReference type="ARBA" id="ARBA00022989"/>
    </source>
</evidence>
<feature type="transmembrane region" description="Helical" evidence="7">
    <location>
        <begin position="215"/>
        <end position="235"/>
    </location>
</feature>
<keyword evidence="6" id="KW-0807">Transducer</keyword>
<keyword evidence="6" id="KW-0297">G-protein coupled receptor</keyword>
<evidence type="ECO:0000256" key="3">
    <source>
        <dbReference type="ARBA" id="ARBA00022692"/>
    </source>
</evidence>
<keyword evidence="6" id="KW-0675">Receptor</keyword>
<feature type="transmembrane region" description="Helical" evidence="7">
    <location>
        <begin position="45"/>
        <end position="63"/>
    </location>
</feature>
<evidence type="ECO:0000256" key="6">
    <source>
        <dbReference type="RuleBase" id="RU000688"/>
    </source>
</evidence>
<dbReference type="CDD" id="cd00637">
    <property type="entry name" value="7tm_classA_rhodopsin-like"/>
    <property type="match status" value="1"/>
</dbReference>
<dbReference type="EMBL" id="CALNXI010000036">
    <property type="protein sequence ID" value="CAH3016153.1"/>
    <property type="molecule type" value="Genomic_DNA"/>
</dbReference>
<evidence type="ECO:0000313" key="9">
    <source>
        <dbReference type="EMBL" id="CAH3016153.1"/>
    </source>
</evidence>
<feature type="domain" description="G-protein coupled receptors family 1 profile" evidence="8">
    <location>
        <begin position="28"/>
        <end position="266"/>
    </location>
</feature>
<accession>A0ABN8LJP8</accession>
<feature type="transmembrane region" description="Helical" evidence="7">
    <location>
        <begin position="83"/>
        <end position="109"/>
    </location>
</feature>
<keyword evidence="3 6" id="KW-0812">Transmembrane</keyword>
<evidence type="ECO:0000259" key="8">
    <source>
        <dbReference type="PROSITE" id="PS50262"/>
    </source>
</evidence>
<evidence type="ECO:0000256" key="5">
    <source>
        <dbReference type="ARBA" id="ARBA00023136"/>
    </source>
</evidence>
<comment type="caution">
    <text evidence="9">The sequence shown here is derived from an EMBL/GenBank/DDBJ whole genome shotgun (WGS) entry which is preliminary data.</text>
</comment>
<evidence type="ECO:0000256" key="2">
    <source>
        <dbReference type="ARBA" id="ARBA00022475"/>
    </source>
</evidence>
<sequence length="312" mass="35038">MAAAEGLYTTFIINCAFNAFSSYTAIAFNIIAIQAMRKTPLPTPLKTLLMNLAFSDLGVGLLAQPMYVASLFLKAMKLNTDNYLFNIVSVVVVNILSFASFFFVTAVSADRFLAIHLHLRYQELVTLKRVVSAVISIWVFSAIFSLLFSFIPKMAFLAKVSLTACFISTTFFYVKIYVAVRRHTSQIQALQVYELSQNGETASALRLRKSAVSTFYVYVVFVACCLPKTCILLAGSRALQSTWMKHLNIYTFTLLLVNSSLNPVIYCWKMRHIRHTVFALLRNIYSKVCNNSNNNINVVGALEQFPETLISL</sequence>
<feature type="transmembrane region" description="Helical" evidence="7">
    <location>
        <begin position="157"/>
        <end position="178"/>
    </location>
</feature>
<dbReference type="Pfam" id="PF00001">
    <property type="entry name" value="7tm_1"/>
    <property type="match status" value="1"/>
</dbReference>
<keyword evidence="2" id="KW-1003">Cell membrane</keyword>
<name>A0ABN8LJP8_9CNID</name>